<comment type="caution">
    <text evidence="2">The sequence shown here is derived from an EMBL/GenBank/DDBJ whole genome shotgun (WGS) entry which is preliminary data.</text>
</comment>
<dbReference type="InterPro" id="IPR014591">
    <property type="entry name" value="UCP034455"/>
</dbReference>
<dbReference type="OrthoDB" id="8393979at2"/>
<gene>
    <name evidence="2" type="ORF">QV13_09345</name>
</gene>
<proteinExistence type="predicted"/>
<reference evidence="2 3" key="1">
    <citation type="submission" date="2016-08" db="EMBL/GenBank/DDBJ databases">
        <title>Whole genome sequence of Mesorhizobium sp. strain UASWS1009 isolated from industrial sewage.</title>
        <authorList>
            <person name="Crovadore J."/>
            <person name="Calmin G."/>
            <person name="Chablais R."/>
            <person name="Cochard B."/>
            <person name="Lefort F."/>
        </authorList>
    </citation>
    <scope>NUCLEOTIDE SEQUENCE [LARGE SCALE GENOMIC DNA]</scope>
    <source>
        <strain evidence="2 3">UASWS1009</strain>
    </source>
</reference>
<feature type="transmembrane region" description="Helical" evidence="1">
    <location>
        <begin position="78"/>
        <end position="97"/>
    </location>
</feature>
<feature type="transmembrane region" description="Helical" evidence="1">
    <location>
        <begin position="12"/>
        <end position="35"/>
    </location>
</feature>
<evidence type="ECO:0000313" key="2">
    <source>
        <dbReference type="EMBL" id="OCX20018.1"/>
    </source>
</evidence>
<protein>
    <recommendedName>
        <fullName evidence="4">DUF2127 domain-containing protein</fullName>
    </recommendedName>
</protein>
<keyword evidence="1" id="KW-0472">Membrane</keyword>
<feature type="transmembrane region" description="Helical" evidence="1">
    <location>
        <begin position="126"/>
        <end position="145"/>
    </location>
</feature>
<dbReference type="AlphaFoldDB" id="A0A1C2DZ38"/>
<feature type="transmembrane region" description="Helical" evidence="1">
    <location>
        <begin position="102"/>
        <end position="120"/>
    </location>
</feature>
<keyword evidence="1" id="KW-0812">Transmembrane</keyword>
<evidence type="ECO:0000256" key="1">
    <source>
        <dbReference type="SAM" id="Phobius"/>
    </source>
</evidence>
<dbReference type="Pfam" id="PF09900">
    <property type="entry name" value="DUF2127"/>
    <property type="match status" value="1"/>
</dbReference>
<dbReference type="PIRSF" id="PIRSF034455">
    <property type="entry name" value="UCP034455"/>
    <property type="match status" value="1"/>
</dbReference>
<name>A0A1C2DZ38_9HYPH</name>
<keyword evidence="1" id="KW-1133">Transmembrane helix</keyword>
<dbReference type="InterPro" id="IPR021125">
    <property type="entry name" value="DUF2127"/>
</dbReference>
<sequence>MQERRIHQIFQVSVLLKGAHALLECAGGIALWLVGTDTISNLVNMLTQEELVEDPKDFLATHLLTWAQGFSVETRHFYAFYLLSHGIVKLALVAGLLRNKLWAYPASLVVLGLFIAYQLYRFSYTHGVGLIVLTVFDLVVMWLIWHEYRLVRRHLPTS</sequence>
<dbReference type="RefSeq" id="WP_024923486.1">
    <property type="nucleotide sequence ID" value="NZ_MDEO01000030.1"/>
</dbReference>
<organism evidence="2 3">
    <name type="scientific">Mesorhizobium hungaricum</name>
    <dbReference type="NCBI Taxonomy" id="1566387"/>
    <lineage>
        <taxon>Bacteria</taxon>
        <taxon>Pseudomonadati</taxon>
        <taxon>Pseudomonadota</taxon>
        <taxon>Alphaproteobacteria</taxon>
        <taxon>Hyphomicrobiales</taxon>
        <taxon>Phyllobacteriaceae</taxon>
        <taxon>Mesorhizobium</taxon>
    </lineage>
</organism>
<evidence type="ECO:0000313" key="3">
    <source>
        <dbReference type="Proteomes" id="UP000094412"/>
    </source>
</evidence>
<dbReference type="EMBL" id="MDEO01000030">
    <property type="protein sequence ID" value="OCX20018.1"/>
    <property type="molecule type" value="Genomic_DNA"/>
</dbReference>
<dbReference type="Proteomes" id="UP000094412">
    <property type="component" value="Unassembled WGS sequence"/>
</dbReference>
<accession>A0A1C2DZ38</accession>
<evidence type="ECO:0008006" key="4">
    <source>
        <dbReference type="Google" id="ProtNLM"/>
    </source>
</evidence>
<dbReference type="STRING" id="1566387.QV13_09345"/>
<keyword evidence="3" id="KW-1185">Reference proteome</keyword>